<reference evidence="2" key="1">
    <citation type="submission" date="2021-01" db="EMBL/GenBank/DDBJ databases">
        <authorList>
            <consortium name="Genoscope - CEA"/>
            <person name="William W."/>
        </authorList>
    </citation>
    <scope>NUCLEOTIDE SEQUENCE</scope>
</reference>
<evidence type="ECO:0008006" key="4">
    <source>
        <dbReference type="Google" id="ProtNLM"/>
    </source>
</evidence>
<comment type="caution">
    <text evidence="2">The sequence shown here is derived from an EMBL/GenBank/DDBJ whole genome shotgun (WGS) entry which is preliminary data.</text>
</comment>
<evidence type="ECO:0000313" key="2">
    <source>
        <dbReference type="EMBL" id="CAD8180970.1"/>
    </source>
</evidence>
<evidence type="ECO:0000313" key="3">
    <source>
        <dbReference type="Proteomes" id="UP000683925"/>
    </source>
</evidence>
<feature type="transmembrane region" description="Helical" evidence="1">
    <location>
        <begin position="58"/>
        <end position="79"/>
    </location>
</feature>
<gene>
    <name evidence="2" type="ORF">POCTA_138.1.T0760067</name>
</gene>
<keyword evidence="1" id="KW-0472">Membrane</keyword>
<keyword evidence="1" id="KW-1133">Transmembrane helix</keyword>
<dbReference type="AlphaFoldDB" id="A0A8S1VU56"/>
<dbReference type="Proteomes" id="UP000683925">
    <property type="component" value="Unassembled WGS sequence"/>
</dbReference>
<sequence>MKNENKIQNKKHTLQNLEKMQNFNQFSFSHIQILELLNLKLNFFFSPKRAGKQNTIKILSYLFILIHWMTIFMCVYCFSHYFNLFSNYCCYIYHLCINYFILLYLGSSPLEEIPTSITIPTYQPIHPPQLCTLTTQLPSQTLQQCIISFQSRTFLFLEQ</sequence>
<proteinExistence type="predicted"/>
<dbReference type="EMBL" id="CAJJDP010000075">
    <property type="protein sequence ID" value="CAD8180970.1"/>
    <property type="molecule type" value="Genomic_DNA"/>
</dbReference>
<name>A0A8S1VU56_PAROT</name>
<keyword evidence="1" id="KW-0812">Transmembrane</keyword>
<organism evidence="2 3">
    <name type="scientific">Paramecium octaurelia</name>
    <dbReference type="NCBI Taxonomy" id="43137"/>
    <lineage>
        <taxon>Eukaryota</taxon>
        <taxon>Sar</taxon>
        <taxon>Alveolata</taxon>
        <taxon>Ciliophora</taxon>
        <taxon>Intramacronucleata</taxon>
        <taxon>Oligohymenophorea</taxon>
        <taxon>Peniculida</taxon>
        <taxon>Parameciidae</taxon>
        <taxon>Paramecium</taxon>
    </lineage>
</organism>
<feature type="transmembrane region" description="Helical" evidence="1">
    <location>
        <begin position="85"/>
        <end position="105"/>
    </location>
</feature>
<evidence type="ECO:0000256" key="1">
    <source>
        <dbReference type="SAM" id="Phobius"/>
    </source>
</evidence>
<accession>A0A8S1VU56</accession>
<keyword evidence="3" id="KW-1185">Reference proteome</keyword>
<protein>
    <recommendedName>
        <fullName evidence="4">Transmembrane protein</fullName>
    </recommendedName>
</protein>